<feature type="region of interest" description="Disordered" evidence="2">
    <location>
        <begin position="1"/>
        <end position="214"/>
    </location>
</feature>
<sequence length="752" mass="81651">MDPRSGKATRTASKAGAATSKISAQSAKGAPAKRTPAKPTPAKPTPAKPIERPVVPEAAQPNEQECSSTGASGNQQRKSAPGSRERPQGRARGARSEKAPLSSEDTVDGHTEPAADPGTLLPRAGSRRKGGARTDKALLSSEDMVDGHTEPAADPELPLPRAGSRRKGGARSEKALLSSEDMVDGHTELVAAPGPPLPRAGSRPKGGACAKKAPLSAQVALDGQVGLAQELDSPLPRAGSRRKGGACAKKVPLSSEDTVDGHTEPAADPELPLPRAGSRLKGGARTEKALLSSEDTVDGHTELAVAPEPPPPRAGSRRKGGACAKVPLSSEDTVDGHTELAAAPEPPLPRAGSARSAGERRPPSRPTEDAGQDPLAAASSLGGREAVPGACKLGAVVKKLKLRRTEISEAAMVVNQLEDHLLRGLKSGQSEFKDVEVLHTGSYYEQVKVSAPNEFDIMFKLDVPRIQLEEYCDSGAHYFVKFKRNPKGNPLNQFLEGEILSASKMLSKFRELIKKEIKNMEGMDIIVEKKKKGCPAVTLLIKTPKEISVDIILALKVQSSWPHSTQEGMPIENWLGGKVKKSLKLQPFYLVPKPAKEGNVFQEETWRLSFSHIEKAILKNHGDSKKCCESKGVKCCRKRCLQLMKYLLEKLKEKFEDRKELGEFCSYHVKTAFFHVCAQNPHDIQWRDNLEICFDRCLEYFLQCLKTQCLKNFFIPVVNLFSQDKINSISKEFLLKEIEYERNNGFPIFGEF</sequence>
<gene>
    <name evidence="5" type="ORF">MPIPNATIZW_LOCUS15141</name>
</gene>
<feature type="domain" description="Mab-21-like HhH/H2TH-like" evidence="4">
    <location>
        <begin position="636"/>
        <end position="739"/>
    </location>
</feature>
<evidence type="ECO:0000259" key="4">
    <source>
        <dbReference type="Pfam" id="PF20266"/>
    </source>
</evidence>
<dbReference type="EMBL" id="OY882863">
    <property type="protein sequence ID" value="CAK6446835.1"/>
    <property type="molecule type" value="Genomic_DNA"/>
</dbReference>
<feature type="region of interest" description="Disordered" evidence="2">
    <location>
        <begin position="231"/>
        <end position="382"/>
    </location>
</feature>
<evidence type="ECO:0008006" key="7">
    <source>
        <dbReference type="Google" id="ProtNLM"/>
    </source>
</evidence>
<dbReference type="Pfam" id="PF20266">
    <property type="entry name" value="Mab-21_C"/>
    <property type="match status" value="1"/>
</dbReference>
<accession>A0ABP0A8J5</accession>
<dbReference type="Pfam" id="PF03281">
    <property type="entry name" value="Mab-21"/>
    <property type="match status" value="1"/>
</dbReference>
<feature type="compositionally biased region" description="Basic and acidic residues" evidence="2">
    <location>
        <begin position="357"/>
        <end position="368"/>
    </location>
</feature>
<evidence type="ECO:0000256" key="1">
    <source>
        <dbReference type="ARBA" id="ARBA00008307"/>
    </source>
</evidence>
<organism evidence="5 6">
    <name type="scientific">Pipistrellus nathusii</name>
    <name type="common">Nathusius' pipistrelle</name>
    <dbReference type="NCBI Taxonomy" id="59473"/>
    <lineage>
        <taxon>Eukaryota</taxon>
        <taxon>Metazoa</taxon>
        <taxon>Chordata</taxon>
        <taxon>Craniata</taxon>
        <taxon>Vertebrata</taxon>
        <taxon>Euteleostomi</taxon>
        <taxon>Mammalia</taxon>
        <taxon>Eutheria</taxon>
        <taxon>Laurasiatheria</taxon>
        <taxon>Chiroptera</taxon>
        <taxon>Yangochiroptera</taxon>
        <taxon>Vespertilionidae</taxon>
        <taxon>Pipistrellus</taxon>
    </lineage>
</organism>
<dbReference type="PANTHER" id="PTHR10656">
    <property type="entry name" value="CELL FATE DETERMINING PROTEIN MAB21-RELATED"/>
    <property type="match status" value="1"/>
</dbReference>
<dbReference type="Gene3D" id="1.10.1410.40">
    <property type="match status" value="1"/>
</dbReference>
<feature type="compositionally biased region" description="Pro residues" evidence="2">
    <location>
        <begin position="38"/>
        <end position="47"/>
    </location>
</feature>
<dbReference type="SMART" id="SM01265">
    <property type="entry name" value="Mab-21"/>
    <property type="match status" value="1"/>
</dbReference>
<dbReference type="InterPro" id="IPR046903">
    <property type="entry name" value="Mab-21-like_nuc_Trfase"/>
</dbReference>
<dbReference type="Gene3D" id="3.30.460.90">
    <property type="match status" value="1"/>
</dbReference>
<dbReference type="InterPro" id="IPR046906">
    <property type="entry name" value="Mab-21_HhH/H2TH-like"/>
</dbReference>
<protein>
    <recommendedName>
        <fullName evidence="7">Cyclic GMP-AMP synthase</fullName>
    </recommendedName>
</protein>
<evidence type="ECO:0000313" key="5">
    <source>
        <dbReference type="EMBL" id="CAK6446835.1"/>
    </source>
</evidence>
<dbReference type="PANTHER" id="PTHR10656:SF35">
    <property type="entry name" value="CYCLIC GMP-AMP SYNTHASE"/>
    <property type="match status" value="1"/>
</dbReference>
<dbReference type="InterPro" id="IPR024810">
    <property type="entry name" value="MAB21L/cGLR"/>
</dbReference>
<feature type="compositionally biased region" description="Basic and acidic residues" evidence="2">
    <location>
        <begin position="83"/>
        <end position="98"/>
    </location>
</feature>
<evidence type="ECO:0000256" key="2">
    <source>
        <dbReference type="SAM" id="MobiDB-lite"/>
    </source>
</evidence>
<evidence type="ECO:0000313" key="6">
    <source>
        <dbReference type="Proteomes" id="UP001314169"/>
    </source>
</evidence>
<dbReference type="Proteomes" id="UP001314169">
    <property type="component" value="Chromosome 6"/>
</dbReference>
<proteinExistence type="inferred from homology"/>
<comment type="similarity">
    <text evidence="1">Belongs to the mab-21 family.</text>
</comment>
<keyword evidence="6" id="KW-1185">Reference proteome</keyword>
<name>A0ABP0A8J5_PIPNA</name>
<reference evidence="5" key="1">
    <citation type="submission" date="2023-12" db="EMBL/GenBank/DDBJ databases">
        <authorList>
            <person name="Brown T."/>
        </authorList>
    </citation>
    <scope>NUCLEOTIDE SEQUENCE</scope>
</reference>
<feature type="compositionally biased region" description="Polar residues" evidence="2">
    <location>
        <begin position="61"/>
        <end position="78"/>
    </location>
</feature>
<evidence type="ECO:0000259" key="3">
    <source>
        <dbReference type="Pfam" id="PF03281"/>
    </source>
</evidence>
<feature type="domain" description="Mab-21-like nucleotidyltransferase" evidence="3">
    <location>
        <begin position="443"/>
        <end position="620"/>
    </location>
</feature>